<dbReference type="GO" id="GO:0004519">
    <property type="term" value="F:endonuclease activity"/>
    <property type="evidence" value="ECO:0007669"/>
    <property type="project" value="UniProtKB-KW"/>
</dbReference>
<dbReference type="EMBL" id="JAHXZI010000019">
    <property type="protein sequence ID" value="MBW6438293.1"/>
    <property type="molecule type" value="Genomic_DNA"/>
</dbReference>
<dbReference type="Gene3D" id="3.40.960.10">
    <property type="entry name" value="VSR Endonuclease"/>
    <property type="match status" value="1"/>
</dbReference>
<name>A0ABS7BDG9_9ACTN</name>
<evidence type="ECO:0000256" key="7">
    <source>
        <dbReference type="SAM" id="MobiDB-lite"/>
    </source>
</evidence>
<keyword evidence="5" id="KW-0234">DNA repair</keyword>
<reference evidence="8 9" key="1">
    <citation type="journal article" date="2013" name="Antonie Van Leeuwenhoek">
        <title>Actinoplanes hulinensis sp. nov., a novel actinomycete isolated from soybean root (Glycine max (L.) Merr).</title>
        <authorList>
            <person name="Shen Y."/>
            <person name="Liu C."/>
            <person name="Wang X."/>
            <person name="Zhao J."/>
            <person name="Jia F."/>
            <person name="Zhang Y."/>
            <person name="Wang L."/>
            <person name="Yang D."/>
            <person name="Xiang W."/>
        </authorList>
    </citation>
    <scope>NUCLEOTIDE SEQUENCE [LARGE SCALE GENOMIC DNA]</scope>
    <source>
        <strain evidence="8 9">NEAU-M9</strain>
    </source>
</reference>
<evidence type="ECO:0000256" key="4">
    <source>
        <dbReference type="ARBA" id="ARBA00022801"/>
    </source>
</evidence>
<evidence type="ECO:0000256" key="3">
    <source>
        <dbReference type="ARBA" id="ARBA00022763"/>
    </source>
</evidence>
<keyword evidence="3" id="KW-0227">DNA damage</keyword>
<dbReference type="Proteomes" id="UP001519863">
    <property type="component" value="Unassembled WGS sequence"/>
</dbReference>
<evidence type="ECO:0000256" key="2">
    <source>
        <dbReference type="ARBA" id="ARBA00022759"/>
    </source>
</evidence>
<dbReference type="Pfam" id="PF03852">
    <property type="entry name" value="Vsr"/>
    <property type="match status" value="1"/>
</dbReference>
<protein>
    <submittedName>
        <fullName evidence="8">Very short patch repair endonuclease</fullName>
    </submittedName>
</protein>
<feature type="region of interest" description="Disordered" evidence="7">
    <location>
        <begin position="1"/>
        <end position="26"/>
    </location>
</feature>
<evidence type="ECO:0000256" key="5">
    <source>
        <dbReference type="ARBA" id="ARBA00023204"/>
    </source>
</evidence>
<accession>A0ABS7BDG9</accession>
<dbReference type="SUPFAM" id="SSF52980">
    <property type="entry name" value="Restriction endonuclease-like"/>
    <property type="match status" value="1"/>
</dbReference>
<evidence type="ECO:0000256" key="1">
    <source>
        <dbReference type="ARBA" id="ARBA00022722"/>
    </source>
</evidence>
<keyword evidence="9" id="KW-1185">Reference proteome</keyword>
<keyword evidence="1" id="KW-0540">Nuclease</keyword>
<organism evidence="8 9">
    <name type="scientific">Actinoplanes hulinensis</name>
    <dbReference type="NCBI Taxonomy" id="1144547"/>
    <lineage>
        <taxon>Bacteria</taxon>
        <taxon>Bacillati</taxon>
        <taxon>Actinomycetota</taxon>
        <taxon>Actinomycetes</taxon>
        <taxon>Micromonosporales</taxon>
        <taxon>Micromonosporaceae</taxon>
        <taxon>Actinoplanes</taxon>
    </lineage>
</organism>
<dbReference type="RefSeq" id="WP_220147522.1">
    <property type="nucleotide sequence ID" value="NZ_JAHXZI010000019.1"/>
</dbReference>
<proteinExistence type="inferred from homology"/>
<evidence type="ECO:0000256" key="6">
    <source>
        <dbReference type="ARBA" id="ARBA00029466"/>
    </source>
</evidence>
<keyword evidence="2 8" id="KW-0255">Endonuclease</keyword>
<keyword evidence="4" id="KW-0378">Hydrolase</keyword>
<sequence length="151" mass="17721">MVLQESGEPAKTPVRHPKALNEGRSRNMQAIRRSDTKPEIRLRALLHSRGLRFRKDLRIDLDSVRVRPDIAFTRKRVAIFVDGCFWHLCPDHGRQPKINDWYWGPKLQRTIERDKTANQALEAADWIVVRVWEHEPVDEAADRIASVLRER</sequence>
<dbReference type="InterPro" id="IPR004603">
    <property type="entry name" value="DNA_mismatch_endonuc_vsr"/>
</dbReference>
<evidence type="ECO:0000313" key="9">
    <source>
        <dbReference type="Proteomes" id="UP001519863"/>
    </source>
</evidence>
<dbReference type="CDD" id="cd00221">
    <property type="entry name" value="Vsr"/>
    <property type="match status" value="1"/>
</dbReference>
<gene>
    <name evidence="8" type="ORF">KZ829_31655</name>
</gene>
<comment type="caution">
    <text evidence="8">The sequence shown here is derived from an EMBL/GenBank/DDBJ whole genome shotgun (WGS) entry which is preliminary data.</text>
</comment>
<dbReference type="InterPro" id="IPR011335">
    <property type="entry name" value="Restrct_endonuc-II-like"/>
</dbReference>
<dbReference type="NCBIfam" id="TIGR00632">
    <property type="entry name" value="vsr"/>
    <property type="match status" value="1"/>
</dbReference>
<evidence type="ECO:0000313" key="8">
    <source>
        <dbReference type="EMBL" id="MBW6438293.1"/>
    </source>
</evidence>
<comment type="similarity">
    <text evidence="6">Belongs to the Vsr family.</text>
</comment>